<dbReference type="Proteomes" id="UP000011087">
    <property type="component" value="Unassembled WGS sequence"/>
</dbReference>
<evidence type="ECO:0000256" key="6">
    <source>
        <dbReference type="ARBA" id="ARBA00022679"/>
    </source>
</evidence>
<evidence type="ECO:0000256" key="1">
    <source>
        <dbReference type="ARBA" id="ARBA00004477"/>
    </source>
</evidence>
<accession>L1I7P0</accession>
<feature type="signal peptide" evidence="12">
    <location>
        <begin position="1"/>
        <end position="32"/>
    </location>
</feature>
<evidence type="ECO:0000256" key="8">
    <source>
        <dbReference type="ARBA" id="ARBA00022824"/>
    </source>
</evidence>
<reference evidence="14" key="3">
    <citation type="submission" date="2016-03" db="UniProtKB">
        <authorList>
            <consortium name="EnsemblProtists"/>
        </authorList>
    </citation>
    <scope>IDENTIFICATION</scope>
</reference>
<keyword evidence="8 11" id="KW-0256">Endoplasmic reticulum</keyword>
<keyword evidence="15" id="KW-1185">Reference proteome</keyword>
<dbReference type="EMBL" id="JH993226">
    <property type="protein sequence ID" value="EKX31909.1"/>
    <property type="molecule type" value="Genomic_DNA"/>
</dbReference>
<feature type="transmembrane region" description="Helical" evidence="11">
    <location>
        <begin position="81"/>
        <end position="102"/>
    </location>
</feature>
<feature type="transmembrane region" description="Helical" evidence="11">
    <location>
        <begin position="132"/>
        <end position="150"/>
    </location>
</feature>
<keyword evidence="6 11" id="KW-0808">Transferase</keyword>
<dbReference type="eggNOG" id="KOG3893">
    <property type="taxonomic scope" value="Eukaryota"/>
</dbReference>
<evidence type="ECO:0000256" key="12">
    <source>
        <dbReference type="SAM" id="SignalP"/>
    </source>
</evidence>
<evidence type="ECO:0000256" key="10">
    <source>
        <dbReference type="ARBA" id="ARBA00023136"/>
    </source>
</evidence>
<feature type="transmembrane region" description="Helical" evidence="11">
    <location>
        <begin position="156"/>
        <end position="180"/>
    </location>
</feature>
<dbReference type="OMA" id="LINCWIL"/>
<feature type="chain" id="PRO_5008769702" description="GPI mannosyltransferase 1" evidence="12">
    <location>
        <begin position="33"/>
        <end position="332"/>
    </location>
</feature>
<comment type="subcellular location">
    <subcellularLocation>
        <location evidence="1 11">Endoplasmic reticulum membrane</location>
        <topology evidence="1 11">Multi-pass membrane protein</topology>
    </subcellularLocation>
</comment>
<dbReference type="GO" id="GO:1990529">
    <property type="term" value="C:glycosylphosphatidylinositol-mannosyltransferase I complex"/>
    <property type="evidence" value="ECO:0007669"/>
    <property type="project" value="TreeGrafter"/>
</dbReference>
<keyword evidence="7 11" id="KW-0812">Transmembrane</keyword>
<dbReference type="STRING" id="905079.L1I7P0"/>
<dbReference type="OrthoDB" id="1741594at2759"/>
<evidence type="ECO:0000256" key="2">
    <source>
        <dbReference type="ARBA" id="ARBA00004687"/>
    </source>
</evidence>
<dbReference type="GO" id="GO:0004376">
    <property type="term" value="F:GPI mannosyltransferase activity"/>
    <property type="evidence" value="ECO:0007669"/>
    <property type="project" value="InterPro"/>
</dbReference>
<keyword evidence="9 11" id="KW-1133">Transmembrane helix</keyword>
<evidence type="ECO:0000256" key="11">
    <source>
        <dbReference type="RuleBase" id="RU365064"/>
    </source>
</evidence>
<evidence type="ECO:0000256" key="9">
    <source>
        <dbReference type="ARBA" id="ARBA00022989"/>
    </source>
</evidence>
<feature type="transmembrane region" description="Helical" evidence="11">
    <location>
        <begin position="201"/>
        <end position="222"/>
    </location>
</feature>
<dbReference type="HOGENOM" id="CLU_024220_1_0_1"/>
<organism evidence="13">
    <name type="scientific">Guillardia theta (strain CCMP2712)</name>
    <name type="common">Cryptophyte</name>
    <dbReference type="NCBI Taxonomy" id="905079"/>
    <lineage>
        <taxon>Eukaryota</taxon>
        <taxon>Cryptophyceae</taxon>
        <taxon>Pyrenomonadales</taxon>
        <taxon>Geminigeraceae</taxon>
        <taxon>Guillardia</taxon>
    </lineage>
</organism>
<evidence type="ECO:0000256" key="4">
    <source>
        <dbReference type="ARBA" id="ARBA00022502"/>
    </source>
</evidence>
<evidence type="ECO:0000313" key="15">
    <source>
        <dbReference type="Proteomes" id="UP000011087"/>
    </source>
</evidence>
<evidence type="ECO:0000313" key="14">
    <source>
        <dbReference type="EnsemblProtists" id="EKX31909"/>
    </source>
</evidence>
<dbReference type="AlphaFoldDB" id="L1I7P0"/>
<dbReference type="InterPro" id="IPR007704">
    <property type="entry name" value="PIG-M"/>
</dbReference>
<dbReference type="KEGG" id="gtt:GUITHDRAFT_98711"/>
<dbReference type="RefSeq" id="XP_005818889.1">
    <property type="nucleotide sequence ID" value="XM_005818832.1"/>
</dbReference>
<evidence type="ECO:0000256" key="5">
    <source>
        <dbReference type="ARBA" id="ARBA00022676"/>
    </source>
</evidence>
<gene>
    <name evidence="13" type="ORF">GUITHDRAFT_98711</name>
</gene>
<comment type="pathway">
    <text evidence="2 11">Glycolipid biosynthesis; glycosylphosphatidylinositol-anchor biosynthesis.</text>
</comment>
<protein>
    <recommendedName>
        <fullName evidence="11">GPI mannosyltransferase 1</fullName>
        <ecNumber evidence="11">2.4.1.-</ecNumber>
    </recommendedName>
    <alternativeName>
        <fullName evidence="11">GPI mannosyltransferase I</fullName>
    </alternativeName>
</protein>
<dbReference type="PANTHER" id="PTHR12886:SF0">
    <property type="entry name" value="GPI MANNOSYLTRANSFERASE 1"/>
    <property type="match status" value="1"/>
</dbReference>
<feature type="transmembrane region" description="Helical" evidence="11">
    <location>
        <begin position="261"/>
        <end position="280"/>
    </location>
</feature>
<keyword evidence="5 11" id="KW-0328">Glycosyltransferase</keyword>
<dbReference type="GO" id="GO:0006506">
    <property type="term" value="P:GPI anchor biosynthetic process"/>
    <property type="evidence" value="ECO:0007669"/>
    <property type="project" value="UniProtKB-UniPathway"/>
</dbReference>
<reference evidence="15" key="2">
    <citation type="submission" date="2012-11" db="EMBL/GenBank/DDBJ databases">
        <authorList>
            <person name="Kuo A."/>
            <person name="Curtis B.A."/>
            <person name="Tanifuji G."/>
            <person name="Burki F."/>
            <person name="Gruber A."/>
            <person name="Irimia M."/>
            <person name="Maruyama S."/>
            <person name="Arias M.C."/>
            <person name="Ball S.G."/>
            <person name="Gile G.H."/>
            <person name="Hirakawa Y."/>
            <person name="Hopkins J.F."/>
            <person name="Rensing S.A."/>
            <person name="Schmutz J."/>
            <person name="Symeonidi A."/>
            <person name="Elias M."/>
            <person name="Eveleigh R.J."/>
            <person name="Herman E.K."/>
            <person name="Klute M.J."/>
            <person name="Nakayama T."/>
            <person name="Obornik M."/>
            <person name="Reyes-Prieto A."/>
            <person name="Armbrust E.V."/>
            <person name="Aves S.J."/>
            <person name="Beiko R.G."/>
            <person name="Coutinho P."/>
            <person name="Dacks J.B."/>
            <person name="Durnford D.G."/>
            <person name="Fast N.M."/>
            <person name="Green B.R."/>
            <person name="Grisdale C."/>
            <person name="Hempe F."/>
            <person name="Henrissat B."/>
            <person name="Hoppner M.P."/>
            <person name="Ishida K.-I."/>
            <person name="Kim E."/>
            <person name="Koreny L."/>
            <person name="Kroth P.G."/>
            <person name="Liu Y."/>
            <person name="Malik S.-B."/>
            <person name="Maier U.G."/>
            <person name="McRose D."/>
            <person name="Mock T."/>
            <person name="Neilson J.A."/>
            <person name="Onodera N.T."/>
            <person name="Poole A.M."/>
            <person name="Pritham E.J."/>
            <person name="Richards T.A."/>
            <person name="Rocap G."/>
            <person name="Roy S.W."/>
            <person name="Sarai C."/>
            <person name="Schaack S."/>
            <person name="Shirato S."/>
            <person name="Slamovits C.H."/>
            <person name="Spencer D.F."/>
            <person name="Suzuki S."/>
            <person name="Worden A.Z."/>
            <person name="Zauner S."/>
            <person name="Barry K."/>
            <person name="Bell C."/>
            <person name="Bharti A.K."/>
            <person name="Crow J.A."/>
            <person name="Grimwood J."/>
            <person name="Kramer R."/>
            <person name="Lindquist E."/>
            <person name="Lucas S."/>
            <person name="Salamov A."/>
            <person name="McFadden G.I."/>
            <person name="Lane C.E."/>
            <person name="Keeling P.J."/>
            <person name="Gray M.W."/>
            <person name="Grigoriev I.V."/>
            <person name="Archibald J.M."/>
        </authorList>
    </citation>
    <scope>NUCLEOTIDE SEQUENCE</scope>
    <source>
        <strain evidence="15">CCMP2712</strain>
    </source>
</reference>
<comment type="function">
    <text evidence="11">Catalytic subunit of the glycosylphosphatidylinositol-mannosyltransferase I complex which catalyzes the transfer of the first mannose, via an alpha-1,4 bond from a dolichol-phosphate-mannose (Dol-P-Man) to the glucosaminyl acyl phosphatidylinositol (GlcN-(acyl)PI) intermediate to generate alpha-D-Man-(1-&gt;4)-alpha-D-GlcN-(1-&gt;6)-(1-radyl,2-acyl-sn-glycero-3-phospho)-2-acyl-inositol and participates in the sixth step of the glycosylphosphatidylinositol-anchor biosynthesis.</text>
</comment>
<keyword evidence="10 11" id="KW-0472">Membrane</keyword>
<evidence type="ECO:0000256" key="7">
    <source>
        <dbReference type="ARBA" id="ARBA00022692"/>
    </source>
</evidence>
<keyword evidence="12" id="KW-0732">Signal</keyword>
<keyword evidence="4 11" id="KW-0337">GPI-anchor biosynthesis</keyword>
<dbReference type="GO" id="GO:0051751">
    <property type="term" value="F:alpha-1,4-mannosyltransferase activity"/>
    <property type="evidence" value="ECO:0007669"/>
    <property type="project" value="InterPro"/>
</dbReference>
<name>L1I7P0_GUITC</name>
<dbReference type="Pfam" id="PF05007">
    <property type="entry name" value="Mannosyl_trans"/>
    <property type="match status" value="1"/>
</dbReference>
<sequence>MADRIHTPQWLLAGAARMLLIVYGMWQDESMAVKYTDADYQVFSDAARMMAMGDSPFERATYRYSPSIAMLLLPNVWVGKLWGKLLFASTDLLVGCLLARILMAQKTDKQQLAFLVNLWILNPIVVNVSTRGNAEALVSLVVMATILAVVQDRPVLAGLFLGLAVHVKVYPIIYSLPLYLSFCREIRRVSFFSDFFNKRSLQFAFSAILSFSVLTGAFFVMYGHRFLHEAYIYHVFRVDHRHNFSLYFYQMYLSMDTSARLVGLVAFAPQVVILIAISLRYGRRNKIGLCICCQTIAFVAFNKVFTVQYLVWYFALLPLAFASGFRVGYRSG</sequence>
<dbReference type="GO" id="GO:0005789">
    <property type="term" value="C:endoplasmic reticulum membrane"/>
    <property type="evidence" value="ECO:0007669"/>
    <property type="project" value="UniProtKB-SubCell"/>
</dbReference>
<proteinExistence type="inferred from homology"/>
<dbReference type="UniPathway" id="UPA00196"/>
<evidence type="ECO:0000313" key="13">
    <source>
        <dbReference type="EMBL" id="EKX31909.1"/>
    </source>
</evidence>
<comment type="similarity">
    <text evidence="3 11">Belongs to the PIGM family.</text>
</comment>
<dbReference type="PaxDb" id="55529-EKX31909"/>
<comment type="caution">
    <text evidence="11">Lacks conserved residue(s) required for the propagation of feature annotation.</text>
</comment>
<dbReference type="EC" id="2.4.1.-" evidence="11"/>
<reference evidence="13 15" key="1">
    <citation type="journal article" date="2012" name="Nature">
        <title>Algal genomes reveal evolutionary mosaicism and the fate of nucleomorphs.</title>
        <authorList>
            <consortium name="DOE Joint Genome Institute"/>
            <person name="Curtis B.A."/>
            <person name="Tanifuji G."/>
            <person name="Burki F."/>
            <person name="Gruber A."/>
            <person name="Irimia M."/>
            <person name="Maruyama S."/>
            <person name="Arias M.C."/>
            <person name="Ball S.G."/>
            <person name="Gile G.H."/>
            <person name="Hirakawa Y."/>
            <person name="Hopkins J.F."/>
            <person name="Kuo A."/>
            <person name="Rensing S.A."/>
            <person name="Schmutz J."/>
            <person name="Symeonidi A."/>
            <person name="Elias M."/>
            <person name="Eveleigh R.J."/>
            <person name="Herman E.K."/>
            <person name="Klute M.J."/>
            <person name="Nakayama T."/>
            <person name="Obornik M."/>
            <person name="Reyes-Prieto A."/>
            <person name="Armbrust E.V."/>
            <person name="Aves S.J."/>
            <person name="Beiko R.G."/>
            <person name="Coutinho P."/>
            <person name="Dacks J.B."/>
            <person name="Durnford D.G."/>
            <person name="Fast N.M."/>
            <person name="Green B.R."/>
            <person name="Grisdale C.J."/>
            <person name="Hempel F."/>
            <person name="Henrissat B."/>
            <person name="Hoppner M.P."/>
            <person name="Ishida K."/>
            <person name="Kim E."/>
            <person name="Koreny L."/>
            <person name="Kroth P.G."/>
            <person name="Liu Y."/>
            <person name="Malik S.B."/>
            <person name="Maier U.G."/>
            <person name="McRose D."/>
            <person name="Mock T."/>
            <person name="Neilson J.A."/>
            <person name="Onodera N.T."/>
            <person name="Poole A.M."/>
            <person name="Pritham E.J."/>
            <person name="Richards T.A."/>
            <person name="Rocap G."/>
            <person name="Roy S.W."/>
            <person name="Sarai C."/>
            <person name="Schaack S."/>
            <person name="Shirato S."/>
            <person name="Slamovits C.H."/>
            <person name="Spencer D.F."/>
            <person name="Suzuki S."/>
            <person name="Worden A.Z."/>
            <person name="Zauner S."/>
            <person name="Barry K."/>
            <person name="Bell C."/>
            <person name="Bharti A.K."/>
            <person name="Crow J.A."/>
            <person name="Grimwood J."/>
            <person name="Kramer R."/>
            <person name="Lindquist E."/>
            <person name="Lucas S."/>
            <person name="Salamov A."/>
            <person name="McFadden G.I."/>
            <person name="Lane C.E."/>
            <person name="Keeling P.J."/>
            <person name="Gray M.W."/>
            <person name="Grigoriev I.V."/>
            <person name="Archibald J.M."/>
        </authorList>
    </citation>
    <scope>NUCLEOTIDE SEQUENCE</scope>
    <source>
        <strain evidence="13 15">CCMP2712</strain>
    </source>
</reference>
<dbReference type="PANTHER" id="PTHR12886">
    <property type="entry name" value="PIG-M MANNOSYLTRANSFERASE"/>
    <property type="match status" value="1"/>
</dbReference>
<dbReference type="EnsemblProtists" id="EKX31909">
    <property type="protein sequence ID" value="EKX31909"/>
    <property type="gene ID" value="GUITHDRAFT_98711"/>
</dbReference>
<dbReference type="GeneID" id="17288631"/>
<evidence type="ECO:0000256" key="3">
    <source>
        <dbReference type="ARBA" id="ARBA00011071"/>
    </source>
</evidence>